<dbReference type="InterPro" id="IPR010310">
    <property type="entry name" value="T7SS_ESAT-6-like"/>
</dbReference>
<dbReference type="Gene3D" id="1.10.287.1060">
    <property type="entry name" value="ESAT-6-like"/>
    <property type="match status" value="1"/>
</dbReference>
<evidence type="ECO:0000313" key="2">
    <source>
        <dbReference type="Proteomes" id="UP001154266"/>
    </source>
</evidence>
<dbReference type="Proteomes" id="UP001154266">
    <property type="component" value="Unassembled WGS sequence"/>
</dbReference>
<evidence type="ECO:0000313" key="1">
    <source>
        <dbReference type="EMBL" id="MDG5481272.1"/>
    </source>
</evidence>
<dbReference type="Pfam" id="PF06013">
    <property type="entry name" value="WXG100"/>
    <property type="match status" value="1"/>
</dbReference>
<gene>
    <name evidence="1" type="ORF">MNO81_00485</name>
</gene>
<proteinExistence type="predicted"/>
<name>A0ABT6GIV4_MYCGU</name>
<dbReference type="InterPro" id="IPR036689">
    <property type="entry name" value="ESAT-6-like_sf"/>
</dbReference>
<sequence length="116" mass="12366">MEAAISRVGLFDMGKNLEVDPVEVRMAADHVDVAADGLRSDHGVAQERIGTARAGWIGTSGDALAKVATKWEADTTRHYNELIAHVEGFKSAAASYVGIDNQQSTEIENAGRDLGL</sequence>
<accession>A0ABT6GIV4</accession>
<dbReference type="RefSeq" id="WP_278219363.1">
    <property type="nucleotide sequence ID" value="NZ_JAKZMO010000001.1"/>
</dbReference>
<dbReference type="SUPFAM" id="SSF140453">
    <property type="entry name" value="EsxAB dimer-like"/>
    <property type="match status" value="1"/>
</dbReference>
<organism evidence="1 2">
    <name type="scientific">Mycolicibacterium gadium</name>
    <name type="common">Mycobacterium gadium</name>
    <dbReference type="NCBI Taxonomy" id="1794"/>
    <lineage>
        <taxon>Bacteria</taxon>
        <taxon>Bacillati</taxon>
        <taxon>Actinomycetota</taxon>
        <taxon>Actinomycetes</taxon>
        <taxon>Mycobacteriales</taxon>
        <taxon>Mycobacteriaceae</taxon>
        <taxon>Mycolicibacterium</taxon>
    </lineage>
</organism>
<comment type="caution">
    <text evidence="1">The sequence shown here is derived from an EMBL/GenBank/DDBJ whole genome shotgun (WGS) entry which is preliminary data.</text>
</comment>
<keyword evidence="2" id="KW-1185">Reference proteome</keyword>
<reference evidence="1" key="1">
    <citation type="journal article" date="2023" name="Environ. Microbiol.">
        <title>The 2-methylpropene degradation pathway in Mycobacteriaceae family strains.</title>
        <authorList>
            <person name="Helbich S."/>
            <person name="Barrantes I."/>
            <person name="Dos Anjos Borges L.G."/>
            <person name="Pieper D.H."/>
            <person name="Vainshtein Y."/>
            <person name="Sohn K."/>
            <person name="Engesser K.H."/>
        </authorList>
    </citation>
    <scope>NUCLEOTIDE SEQUENCE</scope>
    <source>
        <strain evidence="1">IBE100</strain>
    </source>
</reference>
<protein>
    <submittedName>
        <fullName evidence="1">WXG100 family type VII secretion target</fullName>
    </submittedName>
</protein>
<dbReference type="EMBL" id="JAKZMO010000001">
    <property type="protein sequence ID" value="MDG5481272.1"/>
    <property type="molecule type" value="Genomic_DNA"/>
</dbReference>